<dbReference type="CDD" id="cd00118">
    <property type="entry name" value="LysM"/>
    <property type="match status" value="1"/>
</dbReference>
<dbReference type="Pfam" id="PF01476">
    <property type="entry name" value="LysM"/>
    <property type="match status" value="1"/>
</dbReference>
<feature type="domain" description="LysM" evidence="2">
    <location>
        <begin position="38"/>
        <end position="89"/>
    </location>
</feature>
<evidence type="ECO:0000259" key="2">
    <source>
        <dbReference type="PROSITE" id="PS51782"/>
    </source>
</evidence>
<dbReference type="InterPro" id="IPR018392">
    <property type="entry name" value="LysM"/>
</dbReference>
<dbReference type="OrthoDB" id="2679564at2"/>
<gene>
    <name evidence="3" type="ORF">C4B60_00895</name>
</gene>
<evidence type="ECO:0000313" key="3">
    <source>
        <dbReference type="EMBL" id="PPA71968.1"/>
    </source>
</evidence>
<keyword evidence="1" id="KW-0812">Transmembrane</keyword>
<name>A0A2S5GG71_9BACL</name>
<keyword evidence="1" id="KW-0472">Membrane</keyword>
<proteinExistence type="predicted"/>
<dbReference type="EMBL" id="PREZ01000001">
    <property type="protein sequence ID" value="PPA71968.1"/>
    <property type="molecule type" value="Genomic_DNA"/>
</dbReference>
<keyword evidence="1" id="KW-1133">Transmembrane helix</keyword>
<protein>
    <submittedName>
        <fullName evidence="3">Peptidoglycan-binding protein</fullName>
    </submittedName>
</protein>
<keyword evidence="4" id="KW-1185">Reference proteome</keyword>
<dbReference type="RefSeq" id="WP_104055782.1">
    <property type="nucleotide sequence ID" value="NZ_PREZ01000001.1"/>
</dbReference>
<evidence type="ECO:0000256" key="1">
    <source>
        <dbReference type="SAM" id="Phobius"/>
    </source>
</evidence>
<dbReference type="PROSITE" id="PS51782">
    <property type="entry name" value="LYSM"/>
    <property type="match status" value="1"/>
</dbReference>
<dbReference type="AlphaFoldDB" id="A0A2S5GG71"/>
<reference evidence="3 4" key="1">
    <citation type="submission" date="2018-02" db="EMBL/GenBank/DDBJ databases">
        <title>Jeotgalibacillus proteolyticum sp. nov. a protease producing bacterium isolated from ocean sediments of Laizhou Bay.</title>
        <authorList>
            <person name="Li Y."/>
        </authorList>
    </citation>
    <scope>NUCLEOTIDE SEQUENCE [LARGE SCALE GENOMIC DNA]</scope>
    <source>
        <strain evidence="3 4">22-7</strain>
    </source>
</reference>
<accession>A0A2S5GG71</accession>
<comment type="caution">
    <text evidence="3">The sequence shown here is derived from an EMBL/GenBank/DDBJ whole genome shotgun (WGS) entry which is preliminary data.</text>
</comment>
<organism evidence="3 4">
    <name type="scientific">Jeotgalibacillus proteolyticus</name>
    <dbReference type="NCBI Taxonomy" id="2082395"/>
    <lineage>
        <taxon>Bacteria</taxon>
        <taxon>Bacillati</taxon>
        <taxon>Bacillota</taxon>
        <taxon>Bacilli</taxon>
        <taxon>Bacillales</taxon>
        <taxon>Caryophanaceae</taxon>
        <taxon>Jeotgalibacillus</taxon>
    </lineage>
</organism>
<dbReference type="Gene3D" id="3.10.350.10">
    <property type="entry name" value="LysM domain"/>
    <property type="match status" value="1"/>
</dbReference>
<dbReference type="Proteomes" id="UP000239047">
    <property type="component" value="Unassembled WGS sequence"/>
</dbReference>
<sequence>MRTFIGKNSFVILFIVIALIFGYYLTSAITKDSHSSMVKIEVQQGDTLWSLSREYAESLSMTENDFIEWVAAANNLNSYSINEGEGLVLPIEEQHMDLFLHDEVQLASEE</sequence>
<feature type="transmembrane region" description="Helical" evidence="1">
    <location>
        <begin position="9"/>
        <end position="26"/>
    </location>
</feature>
<dbReference type="InterPro" id="IPR036779">
    <property type="entry name" value="LysM_dom_sf"/>
</dbReference>
<evidence type="ECO:0000313" key="4">
    <source>
        <dbReference type="Proteomes" id="UP000239047"/>
    </source>
</evidence>